<dbReference type="InterPro" id="IPR005883">
    <property type="entry name" value="PilM"/>
</dbReference>
<accession>A0A0F9AQ80</accession>
<dbReference type="InterPro" id="IPR043129">
    <property type="entry name" value="ATPase_NBD"/>
</dbReference>
<dbReference type="Gene3D" id="3.30.420.40">
    <property type="match status" value="2"/>
</dbReference>
<comment type="caution">
    <text evidence="2">The sequence shown here is derived from an EMBL/GenBank/DDBJ whole genome shotgun (WGS) entry which is preliminary data.</text>
</comment>
<sequence length="247" mass="26500">MGLRIRRQKVMPIGVDLGSSRLKMAQVSMAGSQIQLLAAQATETPLYSSPETKPSLTALAENISAMLRSGSFRGREAVLSLPAAATFVQPVKVRPGTPEDMDQAVRNELQGKLPYPVGDAVIRHQLAGTVYADGGQMQERIVVATARRDLDGYLDAAKCGGLAVVGISVEACAIVACFARLFRRTSDKDRMTLFIDLGLASTQVVLARGPEMVFARNMSLGGRMLDEEVAKALSISPEQAHGIRMKT</sequence>
<dbReference type="SUPFAM" id="SSF53067">
    <property type="entry name" value="Actin-like ATPase domain"/>
    <property type="match status" value="2"/>
</dbReference>
<dbReference type="InterPro" id="IPR050696">
    <property type="entry name" value="FtsA/MreB"/>
</dbReference>
<evidence type="ECO:0000313" key="2">
    <source>
        <dbReference type="EMBL" id="KKL11605.1"/>
    </source>
</evidence>
<keyword evidence="1" id="KW-1133">Transmembrane helix</keyword>
<dbReference type="PANTHER" id="PTHR32432">
    <property type="entry name" value="CELL DIVISION PROTEIN FTSA-RELATED"/>
    <property type="match status" value="1"/>
</dbReference>
<organism evidence="2">
    <name type="scientific">marine sediment metagenome</name>
    <dbReference type="NCBI Taxonomy" id="412755"/>
    <lineage>
        <taxon>unclassified sequences</taxon>
        <taxon>metagenomes</taxon>
        <taxon>ecological metagenomes</taxon>
    </lineage>
</organism>
<keyword evidence="1" id="KW-0472">Membrane</keyword>
<dbReference type="PANTHER" id="PTHR32432:SF3">
    <property type="entry name" value="ETHANOLAMINE UTILIZATION PROTEIN EUTJ"/>
    <property type="match status" value="1"/>
</dbReference>
<keyword evidence="1" id="KW-0812">Transmembrane</keyword>
<dbReference type="EMBL" id="LAZR01041582">
    <property type="protein sequence ID" value="KKL11605.1"/>
    <property type="molecule type" value="Genomic_DNA"/>
</dbReference>
<dbReference type="Gene3D" id="3.30.1490.300">
    <property type="match status" value="1"/>
</dbReference>
<dbReference type="Pfam" id="PF11104">
    <property type="entry name" value="PilM_2"/>
    <property type="match status" value="1"/>
</dbReference>
<feature type="non-terminal residue" evidence="2">
    <location>
        <position position="247"/>
    </location>
</feature>
<dbReference type="AlphaFoldDB" id="A0A0F9AQ80"/>
<evidence type="ECO:0000256" key="1">
    <source>
        <dbReference type="SAM" id="Phobius"/>
    </source>
</evidence>
<reference evidence="2" key="1">
    <citation type="journal article" date="2015" name="Nature">
        <title>Complex archaea that bridge the gap between prokaryotes and eukaryotes.</title>
        <authorList>
            <person name="Spang A."/>
            <person name="Saw J.H."/>
            <person name="Jorgensen S.L."/>
            <person name="Zaremba-Niedzwiedzka K."/>
            <person name="Martijn J."/>
            <person name="Lind A.E."/>
            <person name="van Eijk R."/>
            <person name="Schleper C."/>
            <person name="Guy L."/>
            <person name="Ettema T.J."/>
        </authorList>
    </citation>
    <scope>NUCLEOTIDE SEQUENCE</scope>
</reference>
<evidence type="ECO:0008006" key="3">
    <source>
        <dbReference type="Google" id="ProtNLM"/>
    </source>
</evidence>
<name>A0A0F9AQ80_9ZZZZ</name>
<feature type="transmembrane region" description="Helical" evidence="1">
    <location>
        <begin position="160"/>
        <end position="182"/>
    </location>
</feature>
<gene>
    <name evidence="2" type="ORF">LCGC14_2544130</name>
</gene>
<protein>
    <recommendedName>
        <fullName evidence="3">SHS2 domain-containing protein</fullName>
    </recommendedName>
</protein>
<proteinExistence type="predicted"/>